<dbReference type="EMBL" id="GBRH01196528">
    <property type="protein sequence ID" value="JAE01368.1"/>
    <property type="molecule type" value="Transcribed_RNA"/>
</dbReference>
<name>A0A0A9EZA3_ARUDO</name>
<proteinExistence type="predicted"/>
<sequence length="19" mass="2041">MGSLSNNILVCSQQSKNMS</sequence>
<reference evidence="1" key="1">
    <citation type="submission" date="2014-09" db="EMBL/GenBank/DDBJ databases">
        <authorList>
            <person name="Magalhaes I.L.F."/>
            <person name="Oliveira U."/>
            <person name="Santos F.R."/>
            <person name="Vidigal T.H.D.A."/>
            <person name="Brescovit A.D."/>
            <person name="Santos A.J."/>
        </authorList>
    </citation>
    <scope>NUCLEOTIDE SEQUENCE</scope>
    <source>
        <tissue evidence="1">Shoot tissue taken approximately 20 cm above the soil surface</tissue>
    </source>
</reference>
<organism evidence="1">
    <name type="scientific">Arundo donax</name>
    <name type="common">Giant reed</name>
    <name type="synonym">Donax arundinaceus</name>
    <dbReference type="NCBI Taxonomy" id="35708"/>
    <lineage>
        <taxon>Eukaryota</taxon>
        <taxon>Viridiplantae</taxon>
        <taxon>Streptophyta</taxon>
        <taxon>Embryophyta</taxon>
        <taxon>Tracheophyta</taxon>
        <taxon>Spermatophyta</taxon>
        <taxon>Magnoliopsida</taxon>
        <taxon>Liliopsida</taxon>
        <taxon>Poales</taxon>
        <taxon>Poaceae</taxon>
        <taxon>PACMAD clade</taxon>
        <taxon>Arundinoideae</taxon>
        <taxon>Arundineae</taxon>
        <taxon>Arundo</taxon>
    </lineage>
</organism>
<reference evidence="1" key="2">
    <citation type="journal article" date="2015" name="Data Brief">
        <title>Shoot transcriptome of the giant reed, Arundo donax.</title>
        <authorList>
            <person name="Barrero R.A."/>
            <person name="Guerrero F.D."/>
            <person name="Moolhuijzen P."/>
            <person name="Goolsby J.A."/>
            <person name="Tidwell J."/>
            <person name="Bellgard S.E."/>
            <person name="Bellgard M.I."/>
        </authorList>
    </citation>
    <scope>NUCLEOTIDE SEQUENCE</scope>
    <source>
        <tissue evidence="1">Shoot tissue taken approximately 20 cm above the soil surface</tissue>
    </source>
</reference>
<dbReference type="AlphaFoldDB" id="A0A0A9EZA3"/>
<evidence type="ECO:0000313" key="1">
    <source>
        <dbReference type="EMBL" id="JAE01368.1"/>
    </source>
</evidence>
<protein>
    <submittedName>
        <fullName evidence="1">Uncharacterized protein</fullName>
    </submittedName>
</protein>
<accession>A0A0A9EZA3</accession>